<reference evidence="2 3" key="1">
    <citation type="submission" date="2014-02" db="EMBL/GenBank/DDBJ databases">
        <title>The genome sequence of Colletotrichum salicis CBS 607.94.</title>
        <authorList>
            <person name="Baroncelli R."/>
            <person name="Thon M.R."/>
        </authorList>
    </citation>
    <scope>NUCLEOTIDE SEQUENCE [LARGE SCALE GENOMIC DNA]</scope>
    <source>
        <strain evidence="2 3">CBS 607.94</strain>
    </source>
</reference>
<comment type="caution">
    <text evidence="2">The sequence shown here is derived from an EMBL/GenBank/DDBJ whole genome shotgun (WGS) entry which is preliminary data.</text>
</comment>
<gene>
    <name evidence="2" type="ORF">CSAL01_08513</name>
</gene>
<keyword evidence="3" id="KW-1185">Reference proteome</keyword>
<evidence type="ECO:0000313" key="2">
    <source>
        <dbReference type="EMBL" id="KXH49002.1"/>
    </source>
</evidence>
<proteinExistence type="predicted"/>
<dbReference type="AlphaFoldDB" id="A0A135TLQ2"/>
<evidence type="ECO:0000256" key="1">
    <source>
        <dbReference type="SAM" id="MobiDB-lite"/>
    </source>
</evidence>
<organism evidence="2 3">
    <name type="scientific">Colletotrichum salicis</name>
    <dbReference type="NCBI Taxonomy" id="1209931"/>
    <lineage>
        <taxon>Eukaryota</taxon>
        <taxon>Fungi</taxon>
        <taxon>Dikarya</taxon>
        <taxon>Ascomycota</taxon>
        <taxon>Pezizomycotina</taxon>
        <taxon>Sordariomycetes</taxon>
        <taxon>Hypocreomycetidae</taxon>
        <taxon>Glomerellales</taxon>
        <taxon>Glomerellaceae</taxon>
        <taxon>Colletotrichum</taxon>
        <taxon>Colletotrichum acutatum species complex</taxon>
    </lineage>
</organism>
<feature type="compositionally biased region" description="Basic and acidic residues" evidence="1">
    <location>
        <begin position="8"/>
        <end position="24"/>
    </location>
</feature>
<dbReference type="STRING" id="1209931.A0A135TLQ2"/>
<accession>A0A135TLQ2</accession>
<protein>
    <submittedName>
        <fullName evidence="2">Fungal specific transcription factor</fullName>
    </submittedName>
</protein>
<feature type="region of interest" description="Disordered" evidence="1">
    <location>
        <begin position="1"/>
        <end position="26"/>
    </location>
</feature>
<name>A0A135TLQ2_9PEZI</name>
<evidence type="ECO:0000313" key="3">
    <source>
        <dbReference type="Proteomes" id="UP000070121"/>
    </source>
</evidence>
<sequence>MDVTPTEENGRSEPHDEDSPKEDVGEVSVPRISLIRTSAIVADVVRYVAIDVFHVLTAPDQVQYAIIRPSRSPRKSGSESSYLGFNALKAGSSSRQKEDKIVTPRVEFEGESSLSAQAAFANMFLHDAVNSKHPTDITGEMVSVLETLDRTLGNEKNQQDTDYLYPNAIALAPGSCVRVLPKPPIEAVFICLRMAQEHPKVKLMWNHEISVIQSFTNFFLKVYSPGHATQADLIVVHVGLYWLFLECMYVTKEPETRHHFEAQAIISRNNLETILSQLPFHLPSTMEVTLAMSPARKRYVAMLRDVVGEQLQEAFIRTDRVNQLSLSCLIYRAIPPEEDETTAFGGACIASARQALEEHQRSMALVVGMEDYYLEAYINWALLSSPFVPFIVLFCHVIETYNYTLRSIVAESFTAGVKKEVRMSTSLYDVACNYVKLKSGEDPSQLAEVPSSNGWESTAENMNSPVLQPPIFLTSPGPALGPIVNQSDDRNFGGALVDREQEKQEWASGSFQTIGNYPMEVDDYGSQLGNWLYMNNQMIRALENNYCG</sequence>
<dbReference type="Proteomes" id="UP000070121">
    <property type="component" value="Unassembled WGS sequence"/>
</dbReference>
<dbReference type="EMBL" id="JFFI01001939">
    <property type="protein sequence ID" value="KXH49002.1"/>
    <property type="molecule type" value="Genomic_DNA"/>
</dbReference>
<dbReference type="OrthoDB" id="103819at2759"/>